<protein>
    <submittedName>
        <fullName evidence="1">Uncharacterized protein</fullName>
    </submittedName>
</protein>
<sequence length="200" mass="22829">MDSYEIEHDCNVAVCKLVDTKFPGLLNDLKRPGIQSFDGVFTTREAFNHLDAEMGSTTAANDKFATHLQAIIDRKYKPVQNGTKNYFGQYEHDMHEANSTKVCTITLELLLVYAQRAFREAVNKNKVEDIENSWVLIESANVSAFTDVKVRYKQFKEHYTMHLRNLVLNVKPKEAPAPGTCSGFTWRHDCPHARNYAVRG</sequence>
<name>A0A7S4APR6_9STRA</name>
<dbReference type="AlphaFoldDB" id="A0A7S4APR6"/>
<reference evidence="1" key="1">
    <citation type="submission" date="2021-01" db="EMBL/GenBank/DDBJ databases">
        <authorList>
            <person name="Corre E."/>
            <person name="Pelletier E."/>
            <person name="Niang G."/>
            <person name="Scheremetjew M."/>
            <person name="Finn R."/>
            <person name="Kale V."/>
            <person name="Holt S."/>
            <person name="Cochrane G."/>
            <person name="Meng A."/>
            <person name="Brown T."/>
            <person name="Cohen L."/>
        </authorList>
    </citation>
    <scope>NUCLEOTIDE SEQUENCE</scope>
    <source>
        <strain evidence="1">10249 10 AB</strain>
    </source>
</reference>
<dbReference type="EMBL" id="HBIX01021716">
    <property type="protein sequence ID" value="CAE0722459.1"/>
    <property type="molecule type" value="Transcribed_RNA"/>
</dbReference>
<gene>
    <name evidence="1" type="ORF">PAUS00366_LOCUS15214</name>
</gene>
<evidence type="ECO:0000313" key="1">
    <source>
        <dbReference type="EMBL" id="CAE0722459.1"/>
    </source>
</evidence>
<proteinExistence type="predicted"/>
<accession>A0A7S4APR6</accession>
<organism evidence="1">
    <name type="scientific">Pseudo-nitzschia australis</name>
    <dbReference type="NCBI Taxonomy" id="44445"/>
    <lineage>
        <taxon>Eukaryota</taxon>
        <taxon>Sar</taxon>
        <taxon>Stramenopiles</taxon>
        <taxon>Ochrophyta</taxon>
        <taxon>Bacillariophyta</taxon>
        <taxon>Bacillariophyceae</taxon>
        <taxon>Bacillariophycidae</taxon>
        <taxon>Bacillariales</taxon>
        <taxon>Bacillariaceae</taxon>
        <taxon>Pseudo-nitzschia</taxon>
    </lineage>
</organism>